<comment type="caution">
    <text evidence="17">The sequence shown here is derived from an EMBL/GenBank/DDBJ whole genome shotgun (WGS) entry which is preliminary data.</text>
</comment>
<dbReference type="SUPFAM" id="SSF50044">
    <property type="entry name" value="SH3-domain"/>
    <property type="match status" value="1"/>
</dbReference>
<dbReference type="PRINTS" id="PR00109">
    <property type="entry name" value="TYRKINASE"/>
</dbReference>
<dbReference type="CDD" id="cd11845">
    <property type="entry name" value="SH3_Src_like"/>
    <property type="match status" value="1"/>
</dbReference>
<evidence type="ECO:0000256" key="1">
    <source>
        <dbReference type="ARBA" id="ARBA00022443"/>
    </source>
</evidence>
<dbReference type="GO" id="GO:0030036">
    <property type="term" value="P:actin cytoskeleton organization"/>
    <property type="evidence" value="ECO:0007669"/>
    <property type="project" value="UniProtKB-ARBA"/>
</dbReference>
<feature type="domain" description="SH3" evidence="15">
    <location>
        <begin position="144"/>
        <end position="206"/>
    </location>
</feature>
<dbReference type="GO" id="GO:0005524">
    <property type="term" value="F:ATP binding"/>
    <property type="evidence" value="ECO:0007669"/>
    <property type="project" value="UniProtKB-UniRule"/>
</dbReference>
<dbReference type="EC" id="2.7.10.2" evidence="12"/>
<comment type="similarity">
    <text evidence="12">Belongs to the protein kinase superfamily. Tyr protein kinase family.</text>
</comment>
<feature type="compositionally biased region" description="Basic and acidic residues" evidence="13">
    <location>
        <begin position="10"/>
        <end position="32"/>
    </location>
</feature>
<dbReference type="InterPro" id="IPR017441">
    <property type="entry name" value="Protein_kinase_ATP_BS"/>
</dbReference>
<dbReference type="PROSITE" id="PS00109">
    <property type="entry name" value="PROTEIN_KINASE_TYR"/>
    <property type="match status" value="1"/>
</dbReference>
<evidence type="ECO:0000313" key="17">
    <source>
        <dbReference type="EMBL" id="KAK4288116.1"/>
    </source>
</evidence>
<evidence type="ECO:0000256" key="8">
    <source>
        <dbReference type="ARBA" id="ARBA00051245"/>
    </source>
</evidence>
<dbReference type="InterPro" id="IPR050198">
    <property type="entry name" value="Non-receptor_tyrosine_kinases"/>
</dbReference>
<dbReference type="InterPro" id="IPR011009">
    <property type="entry name" value="Kinase-like_dom_sf"/>
</dbReference>
<evidence type="ECO:0000256" key="10">
    <source>
        <dbReference type="PROSITE-ProRule" id="PRU00192"/>
    </source>
</evidence>
<dbReference type="PRINTS" id="PR00401">
    <property type="entry name" value="SH2DOMAIN"/>
</dbReference>
<dbReference type="InterPro" id="IPR020635">
    <property type="entry name" value="Tyr_kinase_cat_dom"/>
</dbReference>
<feature type="region of interest" description="Disordered" evidence="13">
    <location>
        <begin position="1"/>
        <end position="124"/>
    </location>
</feature>
<dbReference type="GO" id="GO:0007435">
    <property type="term" value="P:salivary gland morphogenesis"/>
    <property type="evidence" value="ECO:0007669"/>
    <property type="project" value="UniProtKB-ARBA"/>
</dbReference>
<keyword evidence="4 12" id="KW-0418">Kinase</keyword>
<accession>A0AAE1NEW0</accession>
<dbReference type="AlphaFoldDB" id="A0AAE1NEW0"/>
<feature type="binding site" evidence="11">
    <location>
        <position position="358"/>
    </location>
    <ligand>
        <name>ATP</name>
        <dbReference type="ChEBI" id="CHEBI:30616"/>
    </ligand>
</feature>
<dbReference type="InterPro" id="IPR001245">
    <property type="entry name" value="Ser-Thr/Tyr_kinase_cat_dom"/>
</dbReference>
<dbReference type="GO" id="GO:0048468">
    <property type="term" value="P:cell development"/>
    <property type="evidence" value="ECO:0007669"/>
    <property type="project" value="UniProtKB-ARBA"/>
</dbReference>
<dbReference type="Gene3D" id="3.30.505.10">
    <property type="entry name" value="SH2 domain"/>
    <property type="match status" value="1"/>
</dbReference>
<gene>
    <name evidence="17" type="ORF">Pmani_038833</name>
</gene>
<dbReference type="InterPro" id="IPR036860">
    <property type="entry name" value="SH2_dom_sf"/>
</dbReference>
<organism evidence="17 18">
    <name type="scientific">Petrolisthes manimaculis</name>
    <dbReference type="NCBI Taxonomy" id="1843537"/>
    <lineage>
        <taxon>Eukaryota</taxon>
        <taxon>Metazoa</taxon>
        <taxon>Ecdysozoa</taxon>
        <taxon>Arthropoda</taxon>
        <taxon>Crustacea</taxon>
        <taxon>Multicrustacea</taxon>
        <taxon>Malacostraca</taxon>
        <taxon>Eumalacostraca</taxon>
        <taxon>Eucarida</taxon>
        <taxon>Decapoda</taxon>
        <taxon>Pleocyemata</taxon>
        <taxon>Anomura</taxon>
        <taxon>Galatheoidea</taxon>
        <taxon>Porcellanidae</taxon>
        <taxon>Petrolisthes</taxon>
    </lineage>
</organism>
<evidence type="ECO:0000256" key="4">
    <source>
        <dbReference type="ARBA" id="ARBA00022777"/>
    </source>
</evidence>
<dbReference type="Pfam" id="PF00017">
    <property type="entry name" value="SH2"/>
    <property type="match status" value="1"/>
</dbReference>
<evidence type="ECO:0000256" key="3">
    <source>
        <dbReference type="ARBA" id="ARBA00022741"/>
    </source>
</evidence>
<dbReference type="InterPro" id="IPR036028">
    <property type="entry name" value="SH3-like_dom_sf"/>
</dbReference>
<evidence type="ECO:0000256" key="13">
    <source>
        <dbReference type="SAM" id="MobiDB-lite"/>
    </source>
</evidence>
<dbReference type="SMART" id="SM00219">
    <property type="entry name" value="TyrKc"/>
    <property type="match status" value="1"/>
</dbReference>
<dbReference type="SMART" id="SM00252">
    <property type="entry name" value="SH2"/>
    <property type="match status" value="1"/>
</dbReference>
<evidence type="ECO:0000256" key="7">
    <source>
        <dbReference type="ARBA" id="ARBA00023137"/>
    </source>
</evidence>
<evidence type="ECO:0000313" key="18">
    <source>
        <dbReference type="Proteomes" id="UP001292094"/>
    </source>
</evidence>
<feature type="domain" description="SH2" evidence="14">
    <location>
        <begin position="212"/>
        <end position="304"/>
    </location>
</feature>
<keyword evidence="2 12" id="KW-0808">Transferase</keyword>
<dbReference type="PANTHER" id="PTHR24418">
    <property type="entry name" value="TYROSINE-PROTEIN KINASE"/>
    <property type="match status" value="1"/>
</dbReference>
<protein>
    <recommendedName>
        <fullName evidence="12">Tyrosine-protein kinase</fullName>
        <ecNumber evidence="12">2.7.10.2</ecNumber>
    </recommendedName>
</protein>
<keyword evidence="18" id="KW-1185">Reference proteome</keyword>
<reference evidence="17" key="1">
    <citation type="submission" date="2023-11" db="EMBL/GenBank/DDBJ databases">
        <title>Genome assemblies of two species of porcelain crab, Petrolisthes cinctipes and Petrolisthes manimaculis (Anomura: Porcellanidae).</title>
        <authorList>
            <person name="Angst P."/>
        </authorList>
    </citation>
    <scope>NUCLEOTIDE SEQUENCE</scope>
    <source>
        <strain evidence="17">PB745_02</strain>
        <tissue evidence="17">Gill</tissue>
    </source>
</reference>
<dbReference type="Proteomes" id="UP001292094">
    <property type="component" value="Unassembled WGS sequence"/>
</dbReference>
<sequence length="595" mass="67507">MSLSWLWRKFRGEDKVQHDEDKTNQQVKEDKKNHHHKEDKKPKTRRHSFIGPSVGVHTRPGRSSSNATDGTNNSNNSHNNRSSVPVPTPHTHYTRHKQQQKTPTGSPATVVMSGSVGSGGGGGGEAAAVVMVMKDDDEEKEDEDGGMVLVGLFDYEARTENELSFKKNEYLKVLKQTNSDWWLVKSLITSLTTGHVPLSFLAKLKSIEAEPWYFGNMKRGECERHLLHTLNDHGSFLVRDSESRKNEYSLSVRDMDKVTHYRIRPQDQGGVFITRRNPFPSLHALVAFYSVEGKGLCTRLNKPCVRLDTPDTPGLSYNTCDVWEIPSEQIHLVRQLGSGQFGDVWEGLWNRTVPVAVKTLRPGRMNPQEFLAEAKVLKNLRHAKLIQLYAVSTQKTPIYIITELMKNGSLLDYLRGKGRGLPLAEQIYVGQQVASGMEYLEEQKFIHRDLAARNVLVGDNHTVKVADFGLSRLVQEEEYEAHEGAKFPIKWTAPEALTHNRFTTKSDVWSFGVLLMEIVTGGATPYPGLTNAEVVEHLERGYRMPQPSSCPPKLYNLMLQCWAKTSDRRPSFYHLHYFLDDFFTIDESDYREVVT</sequence>
<evidence type="ECO:0000256" key="12">
    <source>
        <dbReference type="RuleBase" id="RU362096"/>
    </source>
</evidence>
<comment type="catalytic activity">
    <reaction evidence="8 12">
        <text>L-tyrosyl-[protein] + ATP = O-phospho-L-tyrosyl-[protein] + ADP + H(+)</text>
        <dbReference type="Rhea" id="RHEA:10596"/>
        <dbReference type="Rhea" id="RHEA-COMP:10136"/>
        <dbReference type="Rhea" id="RHEA-COMP:20101"/>
        <dbReference type="ChEBI" id="CHEBI:15378"/>
        <dbReference type="ChEBI" id="CHEBI:30616"/>
        <dbReference type="ChEBI" id="CHEBI:46858"/>
        <dbReference type="ChEBI" id="CHEBI:61978"/>
        <dbReference type="ChEBI" id="CHEBI:456216"/>
        <dbReference type="EC" id="2.7.10.2"/>
    </reaction>
</comment>
<dbReference type="SUPFAM" id="SSF55550">
    <property type="entry name" value="SH2 domain"/>
    <property type="match status" value="1"/>
</dbReference>
<keyword evidence="6 9" id="KW-0727">SH2 domain</keyword>
<keyword evidence="5 11" id="KW-0067">ATP-binding</keyword>
<dbReference type="PROSITE" id="PS00107">
    <property type="entry name" value="PROTEIN_KINASE_ATP"/>
    <property type="match status" value="1"/>
</dbReference>
<dbReference type="Pfam" id="PF00018">
    <property type="entry name" value="SH3_1"/>
    <property type="match status" value="1"/>
</dbReference>
<dbReference type="InterPro" id="IPR000980">
    <property type="entry name" value="SH2"/>
</dbReference>
<feature type="domain" description="Protein kinase" evidence="16">
    <location>
        <begin position="330"/>
        <end position="579"/>
    </location>
</feature>
<dbReference type="InterPro" id="IPR008266">
    <property type="entry name" value="Tyr_kinase_AS"/>
</dbReference>
<evidence type="ECO:0000259" key="16">
    <source>
        <dbReference type="PROSITE" id="PS50011"/>
    </source>
</evidence>
<dbReference type="InterPro" id="IPR000719">
    <property type="entry name" value="Prot_kinase_dom"/>
</dbReference>
<evidence type="ECO:0000256" key="9">
    <source>
        <dbReference type="PROSITE-ProRule" id="PRU00191"/>
    </source>
</evidence>
<dbReference type="Gene3D" id="1.10.510.10">
    <property type="entry name" value="Transferase(Phosphotransferase) domain 1"/>
    <property type="match status" value="1"/>
</dbReference>
<dbReference type="InterPro" id="IPR001452">
    <property type="entry name" value="SH3_domain"/>
</dbReference>
<feature type="compositionally biased region" description="Low complexity" evidence="13">
    <location>
        <begin position="72"/>
        <end position="83"/>
    </location>
</feature>
<dbReference type="Gene3D" id="2.30.30.40">
    <property type="entry name" value="SH3 Domains"/>
    <property type="match status" value="1"/>
</dbReference>
<feature type="compositionally biased region" description="Polar residues" evidence="13">
    <location>
        <begin position="61"/>
        <end position="71"/>
    </location>
</feature>
<proteinExistence type="inferred from homology"/>
<evidence type="ECO:0000259" key="14">
    <source>
        <dbReference type="PROSITE" id="PS50001"/>
    </source>
</evidence>
<evidence type="ECO:0000259" key="15">
    <source>
        <dbReference type="PROSITE" id="PS50002"/>
    </source>
</evidence>
<keyword evidence="1 10" id="KW-0728">SH3 domain</keyword>
<dbReference type="EMBL" id="JAWZYT010006480">
    <property type="protein sequence ID" value="KAK4288116.1"/>
    <property type="molecule type" value="Genomic_DNA"/>
</dbReference>
<dbReference type="PROSITE" id="PS50011">
    <property type="entry name" value="PROTEIN_KINASE_DOM"/>
    <property type="match status" value="1"/>
</dbReference>
<evidence type="ECO:0000256" key="11">
    <source>
        <dbReference type="PROSITE-ProRule" id="PRU10141"/>
    </source>
</evidence>
<dbReference type="PRINTS" id="PR00452">
    <property type="entry name" value="SH3DOMAIN"/>
</dbReference>
<dbReference type="SUPFAM" id="SSF56112">
    <property type="entry name" value="Protein kinase-like (PK-like)"/>
    <property type="match status" value="1"/>
</dbReference>
<dbReference type="PROSITE" id="PS50002">
    <property type="entry name" value="SH3"/>
    <property type="match status" value="1"/>
</dbReference>
<dbReference type="FunFam" id="3.30.200.20:FF:000053">
    <property type="entry name" value="Tyrosine-protein kinase"/>
    <property type="match status" value="1"/>
</dbReference>
<evidence type="ECO:0000256" key="2">
    <source>
        <dbReference type="ARBA" id="ARBA00022679"/>
    </source>
</evidence>
<dbReference type="GO" id="GO:0002009">
    <property type="term" value="P:morphogenesis of an epithelium"/>
    <property type="evidence" value="ECO:0007669"/>
    <property type="project" value="UniProtKB-ARBA"/>
</dbReference>
<dbReference type="FunFam" id="1.10.510.10:FF:000318">
    <property type="entry name" value="Tyrosine-protein kinase"/>
    <property type="match status" value="1"/>
</dbReference>
<evidence type="ECO:0000256" key="5">
    <source>
        <dbReference type="ARBA" id="ARBA00022840"/>
    </source>
</evidence>
<keyword evidence="3 11" id="KW-0547">Nucleotide-binding</keyword>
<dbReference type="GO" id="GO:0004715">
    <property type="term" value="F:non-membrane spanning protein tyrosine kinase activity"/>
    <property type="evidence" value="ECO:0007669"/>
    <property type="project" value="UniProtKB-EC"/>
</dbReference>
<feature type="compositionally biased region" description="Basic residues" evidence="13">
    <location>
        <begin position="33"/>
        <end position="48"/>
    </location>
</feature>
<evidence type="ECO:0000256" key="6">
    <source>
        <dbReference type="ARBA" id="ARBA00022999"/>
    </source>
</evidence>
<keyword evidence="7 12" id="KW-0829">Tyrosine-protein kinase</keyword>
<dbReference type="Pfam" id="PF07714">
    <property type="entry name" value="PK_Tyr_Ser-Thr"/>
    <property type="match status" value="1"/>
</dbReference>
<dbReference type="SMART" id="SM00326">
    <property type="entry name" value="SH3"/>
    <property type="match status" value="1"/>
</dbReference>
<dbReference type="PROSITE" id="PS50001">
    <property type="entry name" value="SH2"/>
    <property type="match status" value="1"/>
</dbReference>
<name>A0AAE1NEW0_9EUCA</name>